<dbReference type="EMBL" id="MU826357">
    <property type="protein sequence ID" value="KAJ7379508.1"/>
    <property type="molecule type" value="Genomic_DNA"/>
</dbReference>
<feature type="region of interest" description="Disordered" evidence="3">
    <location>
        <begin position="74"/>
        <end position="103"/>
    </location>
</feature>
<dbReference type="InterPro" id="IPR000198">
    <property type="entry name" value="RhoGAP_dom"/>
</dbReference>
<dbReference type="PROSITE" id="PS50238">
    <property type="entry name" value="RHOGAP"/>
    <property type="match status" value="1"/>
</dbReference>
<dbReference type="Proteomes" id="UP001163046">
    <property type="component" value="Unassembled WGS sequence"/>
</dbReference>
<dbReference type="GO" id="GO:0007165">
    <property type="term" value="P:signal transduction"/>
    <property type="evidence" value="ECO:0007669"/>
    <property type="project" value="InterPro"/>
</dbReference>
<reference evidence="5" key="1">
    <citation type="submission" date="2023-01" db="EMBL/GenBank/DDBJ databases">
        <title>Genome assembly of the deep-sea coral Lophelia pertusa.</title>
        <authorList>
            <person name="Herrera S."/>
            <person name="Cordes E."/>
        </authorList>
    </citation>
    <scope>NUCLEOTIDE SEQUENCE</scope>
    <source>
        <strain evidence="5">USNM1676648</strain>
        <tissue evidence="5">Polyp</tissue>
    </source>
</reference>
<evidence type="ECO:0000256" key="3">
    <source>
        <dbReference type="SAM" id="MobiDB-lite"/>
    </source>
</evidence>
<sequence length="178" mass="20575">MGVRNLAMVFGPNILRSGSEDPQVMMESANLVTELISILIRKHDLFFPDCTDDEDLQPTRQQLGSDLIDFNVADSPRLDSPRMPRAQPVMNYPDHEDDTAEDPRSQVLELENELELQQQQIKDLQTKLEQERKVREMLVLRLTDEQRARESAEDRLEKLQTAMEDFCAKYGSWEPAQT</sequence>
<feature type="domain" description="Rho-GAP" evidence="4">
    <location>
        <begin position="1"/>
        <end position="47"/>
    </location>
</feature>
<evidence type="ECO:0000313" key="5">
    <source>
        <dbReference type="EMBL" id="KAJ7379508.1"/>
    </source>
</evidence>
<dbReference type="PANTHER" id="PTHR15228">
    <property type="entry name" value="SPERMATHECAL PHYSIOLOGY VARIANT"/>
    <property type="match status" value="1"/>
</dbReference>
<dbReference type="OrthoDB" id="6281275at2759"/>
<evidence type="ECO:0000313" key="6">
    <source>
        <dbReference type="Proteomes" id="UP001163046"/>
    </source>
</evidence>
<dbReference type="SUPFAM" id="SSF48350">
    <property type="entry name" value="GTPase activation domain, GAP"/>
    <property type="match status" value="1"/>
</dbReference>
<name>A0A9W9ZF72_9CNID</name>
<protein>
    <submittedName>
        <fullName evidence="5">Rho GTPase activating protein 24</fullName>
    </submittedName>
</protein>
<evidence type="ECO:0000256" key="2">
    <source>
        <dbReference type="SAM" id="Coils"/>
    </source>
</evidence>
<dbReference type="AlphaFoldDB" id="A0A9W9ZF72"/>
<keyword evidence="1" id="KW-0343">GTPase activation</keyword>
<dbReference type="InterPro" id="IPR008936">
    <property type="entry name" value="Rho_GTPase_activation_prot"/>
</dbReference>
<dbReference type="PANTHER" id="PTHR15228:SF24">
    <property type="entry name" value="RHO-GAP DOMAIN-CONTAINING PROTEIN"/>
    <property type="match status" value="1"/>
</dbReference>
<keyword evidence="6" id="KW-1185">Reference proteome</keyword>
<evidence type="ECO:0000256" key="1">
    <source>
        <dbReference type="ARBA" id="ARBA00022468"/>
    </source>
</evidence>
<dbReference type="InterPro" id="IPR051025">
    <property type="entry name" value="RhoGAP"/>
</dbReference>
<comment type="caution">
    <text evidence="5">The sequence shown here is derived from an EMBL/GenBank/DDBJ whole genome shotgun (WGS) entry which is preliminary data.</text>
</comment>
<dbReference type="Gene3D" id="1.10.555.10">
    <property type="entry name" value="Rho GTPase activation protein"/>
    <property type="match status" value="1"/>
</dbReference>
<organism evidence="5 6">
    <name type="scientific">Desmophyllum pertusum</name>
    <dbReference type="NCBI Taxonomy" id="174260"/>
    <lineage>
        <taxon>Eukaryota</taxon>
        <taxon>Metazoa</taxon>
        <taxon>Cnidaria</taxon>
        <taxon>Anthozoa</taxon>
        <taxon>Hexacorallia</taxon>
        <taxon>Scleractinia</taxon>
        <taxon>Caryophylliina</taxon>
        <taxon>Caryophylliidae</taxon>
        <taxon>Desmophyllum</taxon>
    </lineage>
</organism>
<proteinExistence type="predicted"/>
<accession>A0A9W9ZF72</accession>
<gene>
    <name evidence="5" type="primary">ARHGAP24_1</name>
    <name evidence="5" type="ORF">OS493_015298</name>
</gene>
<dbReference type="GO" id="GO:0051056">
    <property type="term" value="P:regulation of small GTPase mediated signal transduction"/>
    <property type="evidence" value="ECO:0007669"/>
    <property type="project" value="UniProtKB-ARBA"/>
</dbReference>
<evidence type="ECO:0000259" key="4">
    <source>
        <dbReference type="PROSITE" id="PS50238"/>
    </source>
</evidence>
<feature type="coiled-coil region" evidence="2">
    <location>
        <begin position="107"/>
        <end position="169"/>
    </location>
</feature>
<dbReference type="GO" id="GO:0005096">
    <property type="term" value="F:GTPase activator activity"/>
    <property type="evidence" value="ECO:0007669"/>
    <property type="project" value="UniProtKB-KW"/>
</dbReference>
<keyword evidence="2" id="KW-0175">Coiled coil</keyword>